<evidence type="ECO:0000313" key="4">
    <source>
        <dbReference type="EMBL" id="JAS25691.1"/>
    </source>
</evidence>
<dbReference type="Pfam" id="PF24652">
    <property type="entry name" value="CEP76_C"/>
    <property type="match status" value="1"/>
</dbReference>
<keyword evidence="1" id="KW-1133">Transmembrane helix</keyword>
<dbReference type="PANTHER" id="PTHR20837:SF0">
    <property type="entry name" value="COILED-COIL AND C2 DOMAIN-CONTAINING PROTEIN 2A"/>
    <property type="match status" value="1"/>
</dbReference>
<proteinExistence type="predicted"/>
<dbReference type="PANTHER" id="PTHR20837">
    <property type="entry name" value="CENTROSOMAL PROTEIN-RELATED"/>
    <property type="match status" value="1"/>
</dbReference>
<protein>
    <recommendedName>
        <fullName evidence="5">Coiled-coil and C2 domain-containing protein 2A</fullName>
    </recommendedName>
</protein>
<dbReference type="InterPro" id="IPR052434">
    <property type="entry name" value="Tectonic-like_complex_comp"/>
</dbReference>
<dbReference type="AlphaFoldDB" id="A0A1B6DJ12"/>
<dbReference type="InterPro" id="IPR056290">
    <property type="entry name" value="CEPT76/DRC7_peptidase-like_dom"/>
</dbReference>
<gene>
    <name evidence="4" type="ORF">g.22254</name>
</gene>
<name>A0A1B6DJ12_9HEMI</name>
<feature type="domain" description="CEP76/DRC7 peptidase-like" evidence="3">
    <location>
        <begin position="23"/>
        <end position="139"/>
    </location>
</feature>
<evidence type="ECO:0008006" key="5">
    <source>
        <dbReference type="Google" id="ProtNLM"/>
    </source>
</evidence>
<dbReference type="Pfam" id="PF24656">
    <property type="entry name" value="CEPT76_peptidase"/>
    <property type="match status" value="1"/>
</dbReference>
<dbReference type="GO" id="GO:1904491">
    <property type="term" value="P:protein localization to ciliary transition zone"/>
    <property type="evidence" value="ECO:0007669"/>
    <property type="project" value="TreeGrafter"/>
</dbReference>
<organism evidence="4">
    <name type="scientific">Clastoptera arizonana</name>
    <name type="common">Arizona spittle bug</name>
    <dbReference type="NCBI Taxonomy" id="38151"/>
    <lineage>
        <taxon>Eukaryota</taxon>
        <taxon>Metazoa</taxon>
        <taxon>Ecdysozoa</taxon>
        <taxon>Arthropoda</taxon>
        <taxon>Hexapoda</taxon>
        <taxon>Insecta</taxon>
        <taxon>Pterygota</taxon>
        <taxon>Neoptera</taxon>
        <taxon>Paraneoptera</taxon>
        <taxon>Hemiptera</taxon>
        <taxon>Auchenorrhyncha</taxon>
        <taxon>Cercopoidea</taxon>
        <taxon>Clastopteridae</taxon>
        <taxon>Clastoptera</taxon>
    </lineage>
</organism>
<dbReference type="GO" id="GO:1905515">
    <property type="term" value="P:non-motile cilium assembly"/>
    <property type="evidence" value="ECO:0007669"/>
    <property type="project" value="TreeGrafter"/>
</dbReference>
<evidence type="ECO:0000259" key="2">
    <source>
        <dbReference type="Pfam" id="PF24652"/>
    </source>
</evidence>
<feature type="transmembrane region" description="Helical" evidence="1">
    <location>
        <begin position="275"/>
        <end position="298"/>
    </location>
</feature>
<dbReference type="GO" id="GO:0035869">
    <property type="term" value="C:ciliary transition zone"/>
    <property type="evidence" value="ECO:0007669"/>
    <property type="project" value="TreeGrafter"/>
</dbReference>
<reference evidence="4" key="1">
    <citation type="submission" date="2015-12" db="EMBL/GenBank/DDBJ databases">
        <title>De novo transcriptome assembly of four potential Pierce s Disease insect vectors from Arizona vineyards.</title>
        <authorList>
            <person name="Tassone E.E."/>
        </authorList>
    </citation>
    <scope>NUCLEOTIDE SEQUENCE</scope>
</reference>
<evidence type="ECO:0000256" key="1">
    <source>
        <dbReference type="SAM" id="Phobius"/>
    </source>
</evidence>
<dbReference type="Gene3D" id="3.10.620.30">
    <property type="match status" value="1"/>
</dbReference>
<keyword evidence="1" id="KW-0472">Membrane</keyword>
<accession>A0A1B6DJ12</accession>
<feature type="domain" description="Centrosomal protein of 76 kDa C-terminal" evidence="2">
    <location>
        <begin position="167"/>
        <end position="294"/>
    </location>
</feature>
<dbReference type="InterPro" id="IPR056288">
    <property type="entry name" value="CEP76_C"/>
</dbReference>
<dbReference type="EMBL" id="GEDC01011607">
    <property type="protein sequence ID" value="JAS25691.1"/>
    <property type="molecule type" value="Transcribed_RNA"/>
</dbReference>
<evidence type="ECO:0000259" key="3">
    <source>
        <dbReference type="Pfam" id="PF24656"/>
    </source>
</evidence>
<keyword evidence="1" id="KW-0812">Transmembrane</keyword>
<sequence>MAARFVSRIPMVTGTMLFPGLFDVWLTADQVLRLLSGDSEDHAILLCCYLLKLGMKAWLLLGSGVPHGATAYVLTKSSTAEYVLWDPPTGNKYSVLDSFCPLHKVFCLVNQDNIWANIQREEVISRTRFDVTKRNDWWPAFGKIVSAPLDSVQPEALDYTVQPTFQTDASLLQDKLEKLLRDSITRWRPTSRTIWNRYVTVTLRKLLPSLESATWTNNSHLVKVEHYNQLSHSLGSHKMCGFPMNFVFTSIQDIIEAIKATGIHSNENADVEFALAVYIHTYPCNVISVWVYLASLLLRR</sequence>